<dbReference type="InterPro" id="IPR036941">
    <property type="entry name" value="Rcpt_L-dom_sf"/>
</dbReference>
<dbReference type="Proteomes" id="UP001158576">
    <property type="component" value="Chromosome PAR"/>
</dbReference>
<feature type="region of interest" description="Disordered" evidence="6">
    <location>
        <begin position="1022"/>
        <end position="1043"/>
    </location>
</feature>
<reference evidence="9 10" key="1">
    <citation type="submission" date="2021-04" db="EMBL/GenBank/DDBJ databases">
        <authorList>
            <person name="Bliznina A."/>
        </authorList>
    </citation>
    <scope>NUCLEOTIDE SEQUENCE [LARGE SCALE GENOMIC DNA]</scope>
</reference>
<feature type="chain" id="PRO_5046496657" evidence="7">
    <location>
        <begin position="20"/>
        <end position="2440"/>
    </location>
</feature>
<comment type="subcellular location">
    <subcellularLocation>
        <location evidence="1">Membrane</location>
        <topology evidence="1">Single-pass type I membrane protein</topology>
    </subcellularLocation>
</comment>
<dbReference type="Gene3D" id="1.10.510.10">
    <property type="entry name" value="Transferase(Phosphotransferase) domain 1"/>
    <property type="match status" value="1"/>
</dbReference>
<feature type="compositionally biased region" description="Low complexity" evidence="6">
    <location>
        <begin position="1564"/>
        <end position="1579"/>
    </location>
</feature>
<dbReference type="SMART" id="SM00219">
    <property type="entry name" value="TyrKc"/>
    <property type="match status" value="1"/>
</dbReference>
<dbReference type="Pfam" id="PF07714">
    <property type="entry name" value="PK_Tyr_Ser-Thr"/>
    <property type="match status" value="1"/>
</dbReference>
<dbReference type="PROSITE" id="PS00107">
    <property type="entry name" value="PROTEIN_KINASE_ATP"/>
    <property type="match status" value="1"/>
</dbReference>
<evidence type="ECO:0000313" key="9">
    <source>
        <dbReference type="EMBL" id="CAG5083600.1"/>
    </source>
</evidence>
<evidence type="ECO:0000256" key="6">
    <source>
        <dbReference type="SAM" id="MobiDB-lite"/>
    </source>
</evidence>
<evidence type="ECO:0000256" key="3">
    <source>
        <dbReference type="ARBA" id="ARBA00023137"/>
    </source>
</evidence>
<dbReference type="InterPro" id="IPR011009">
    <property type="entry name" value="Kinase-like_dom_sf"/>
</dbReference>
<dbReference type="PROSITE" id="PS00109">
    <property type="entry name" value="PROTEIN_KINASE_TYR"/>
    <property type="match status" value="1"/>
</dbReference>
<keyword evidence="3" id="KW-0829">Tyrosine-protein kinase</keyword>
<keyword evidence="2 5" id="KW-0067">ATP-binding</keyword>
<keyword evidence="7" id="KW-0732">Signal</keyword>
<dbReference type="Gene3D" id="3.80.20.20">
    <property type="entry name" value="Receptor L-domain"/>
    <property type="match status" value="2"/>
</dbReference>
<dbReference type="InterPro" id="IPR001245">
    <property type="entry name" value="Ser-Thr/Tyr_kinase_cat_dom"/>
</dbReference>
<feature type="binding site" evidence="5">
    <location>
        <position position="2104"/>
    </location>
    <ligand>
        <name>ATP</name>
        <dbReference type="ChEBI" id="CHEBI:30616"/>
    </ligand>
</feature>
<dbReference type="PANTHER" id="PTHR24416:SF611">
    <property type="entry name" value="TYROSINE-PROTEIN KINASE TRANSMEMBRANE RECEPTOR ROR"/>
    <property type="match status" value="1"/>
</dbReference>
<accession>A0ABN7RQG5</accession>
<organism evidence="9 10">
    <name type="scientific">Oikopleura dioica</name>
    <name type="common">Tunicate</name>
    <dbReference type="NCBI Taxonomy" id="34765"/>
    <lineage>
        <taxon>Eukaryota</taxon>
        <taxon>Metazoa</taxon>
        <taxon>Chordata</taxon>
        <taxon>Tunicata</taxon>
        <taxon>Appendicularia</taxon>
        <taxon>Copelata</taxon>
        <taxon>Oikopleuridae</taxon>
        <taxon>Oikopleura</taxon>
    </lineage>
</organism>
<feature type="compositionally biased region" description="Low complexity" evidence="6">
    <location>
        <begin position="1587"/>
        <end position="1602"/>
    </location>
</feature>
<feature type="signal peptide" evidence="7">
    <location>
        <begin position="1"/>
        <end position="19"/>
    </location>
</feature>
<keyword evidence="5" id="KW-0547">Nucleotide-binding</keyword>
<evidence type="ECO:0000256" key="7">
    <source>
        <dbReference type="SAM" id="SignalP"/>
    </source>
</evidence>
<keyword evidence="10" id="KW-1185">Reference proteome</keyword>
<feature type="region of interest" description="Disordered" evidence="6">
    <location>
        <begin position="1564"/>
        <end position="1643"/>
    </location>
</feature>
<sequence>MRRDLFVALALVSLTYVQGQSSDEQDVSSEVDPISRCLNEVQKAPNDYDLNECHKLEKFKGPVCRGFMYIYLRPTLPLPYLTLCHLRALEHCTIFDGTIVIDLHRYNSLEEGGKSTSDDYEQCLYDHLDESFETPARLQSHIDNGGINVNHPGFKKELAKHRILKYTKNLVEITGALYVNHVQQLKYSDIEVESLGQLFPSLRIIRGNSYGYKQSLYVKKSYFRKIRLENLVAIVRNGVKLEGGGIGEANQLRTFNTGPSGTFKKLLLDKDAEVITTTAISETANCQNPKDLSEVKNSKDYRFCYEKTGRDNKDSCWDEGPVFPDSNATLQSYYCQIDVERVIVEAECNSLCLGGCKYNFVKPVPIDRFRFESSNNALPSLTPLQRFIDNALTTAPEDAPLALDCAGCNWANSVSFIHESWRDEFASVCFSRKLHGKYCDADLEKPNLEKCVKNGEEPVTFYHGCPAEFPWRAGELVSDLDELYPEGIHGWRCVTKQECYDLYTDKVDENSKTIFHCDDESCVSGSCQGPSITSLGTYRVYRCNELETDVQNMISDSVMPSQGDETPDLETYRCNKGFSKKLSNATDFICTKCYDKCETYVCDFCGKWDVDLGYQVQSATQSLGLEIFDDVGLKAIVGCEKIRTNGGMVISIKDEKLIESVDGGMSKVDKAFKSLREIDCLTIKGSDALTSLSFLNLTSVAGTTWNIEIQQDANESKAIFSFTPCHFSSTKKRPQENGGSKIQKPSYPVKIQQNQSLQTLFAKNMEFTRSARVYIRIKEDNNGQTIKFSLGIKSSNLYMLNRTTGEETDISTRVSGISENDFLCPNEYLDLHMTKKIPNGKHISEWNNLIREYERKPEANKTLVLFLITESDLKKLYLDDMRTRHPQMTATTFEELYESQPPAVKKRYGNKSQLLHKIFLRTRYWLHETFKSRHDNGHQAICDVFPLLDVAVVSTRNKTSDDSTQAVTDSNKQTFYAKYIHPMNNPVLTSSMGMTINEVVKFLKPEPFNKLCWDNSTGSMDSNDTPMCSKNPPASCPDEPNSPEEPWKYKFNDVVMDDGPNLYFTKDKDKRNYRAETRLSASSCISSNTYNRIGNGNIPLSPCYSGKNWDPFSAEYHCNDEFTTRLLTASGKEDKSEGTPYEKCGHAVMKGLDDLHLEANTHYTAYLEAVINFGEDDRLDTNKKIILRSDHKNFKTDVDIANSVTFPTRLISSERTPDRNTTSLSVNYKMEVVTGKLKEFVIAYTRWTNNVGYCEDFEDLDFLLKKYEKGTIDEQFKMNFLKEVHQKCARPPQKKKDYSTFDQKSNDGEFEKTVPKTKKSFTEAGFFCRLNEKDISMNFEGNSDGWCDPKSVPEKFDHVEMLNTNLMPNDTVKPEEVEEVEERDDVVKDYDSSEEFDALWEDMMGTSDESLSEKQEKCNETCIFKRLSDFICDDLTRESLESRVKRNNLDPLKRDNELSCGKFFPYYAVENTTSFSNVSILDRIDQIVNYTRSLYPNSKIEENQDQPKGSIEKVSETTSKNYEFRLNLQKRLFLIGCAECFLKIEQAMLDVGLTQNITTRVKPTEATTTTSVETPTTETSGQPIDASSQSSEGVSVSSGENSSSRDSDDSSFYSLKDQRTRRKRQADYSSSSLSESYSDDPSFASVDYDQVEAPRLLNRTLDLNILRDIFDNVKIEKVLEESERAWTTPLDDLSTGKTVLLKVYACNEGTDCGASDFLKALDKCSENDPAVRASCEDKREDVTLNLLNETFAKESFNWVDLNDQSEINRASAKTKFNTKPFKINDCPRAGCQENKSWVPGCLTEKSEWECNNVVDKKTRAGLSSPRLAKAKRLHHAARKNFAEKINETKFWDLFYAASKKNDMETILNFECLNDPSKPPKKWYTLNRTDELLDFAFQVIRGESRCYLCQEPREEWPWCDPDLCGFRLLNLGGEEKSSILDRGEFEFQIRIYTTSTLFQRNEDFYTKGIDEKNFNSHFQITTFSDSNKIIVNMADKSVEIVLVSSLLTLCFIGGVALYRSRHKKPYMTMEWTVNPDCFEPDLAQRDAYYAAGGAAQTKAEFYINVDFLTPAEDMTYIGTGNYGDIYLAEYKEPEEEGRIHKVAVKFFKDVQDTKKIHKEREAFQTLGRTGGFFHITYYFGWSYISHPSIPMMSTCLVMEYMDCKSLNHYLRTYNPEKNTSGRRADESITVKRLLKMCADVADGMFFLNEELKFIHRDLAARNCLVARHETVNGEVYETVKISDFGLTRSMINDENKDYYCLDINDIPIRWWPPESIEGGKFMSLGDIWSYGVLLFEVVTLGCMPYVDISNAEVKAEIMRDIELKTHEFNVLSKKCWRDMISKSLLAVGIPAKEADDAYNNITKMIKICCHYEPTKRPTFRDLLEMIAQFDQLNGLQDFQEEYFFYKGRQDESYSVDSDCETESTTVTETQDVIKPLLNPNS</sequence>
<dbReference type="InterPro" id="IPR050122">
    <property type="entry name" value="RTK"/>
</dbReference>
<dbReference type="EMBL" id="OU015568">
    <property type="protein sequence ID" value="CAG5083600.1"/>
    <property type="molecule type" value="Genomic_DNA"/>
</dbReference>
<evidence type="ECO:0000256" key="5">
    <source>
        <dbReference type="PROSITE-ProRule" id="PRU10141"/>
    </source>
</evidence>
<feature type="compositionally biased region" description="Low complexity" evidence="6">
    <location>
        <begin position="1627"/>
        <end position="1642"/>
    </location>
</feature>
<gene>
    <name evidence="9" type="ORF">OKIOD_LOCUS1975</name>
</gene>
<dbReference type="SUPFAM" id="SSF56112">
    <property type="entry name" value="Protein kinase-like (PK-like)"/>
    <property type="match status" value="1"/>
</dbReference>
<keyword evidence="3" id="KW-0418">Kinase</keyword>
<dbReference type="InterPro" id="IPR017441">
    <property type="entry name" value="Protein_kinase_ATP_BS"/>
</dbReference>
<evidence type="ECO:0000256" key="4">
    <source>
        <dbReference type="ARBA" id="ARBA00051243"/>
    </source>
</evidence>
<feature type="region of interest" description="Disordered" evidence="6">
    <location>
        <begin position="1292"/>
        <end position="1312"/>
    </location>
</feature>
<comment type="catalytic activity">
    <reaction evidence="4">
        <text>L-tyrosyl-[protein] + ATP = O-phospho-L-tyrosyl-[protein] + ADP + H(+)</text>
        <dbReference type="Rhea" id="RHEA:10596"/>
        <dbReference type="Rhea" id="RHEA-COMP:10136"/>
        <dbReference type="Rhea" id="RHEA-COMP:20101"/>
        <dbReference type="ChEBI" id="CHEBI:15378"/>
        <dbReference type="ChEBI" id="CHEBI:30616"/>
        <dbReference type="ChEBI" id="CHEBI:46858"/>
        <dbReference type="ChEBI" id="CHEBI:61978"/>
        <dbReference type="ChEBI" id="CHEBI:456216"/>
        <dbReference type="EC" id="2.7.10.1"/>
    </reaction>
</comment>
<feature type="domain" description="Protein kinase" evidence="8">
    <location>
        <begin position="2070"/>
        <end position="2402"/>
    </location>
</feature>
<keyword evidence="3" id="KW-0808">Transferase</keyword>
<dbReference type="PRINTS" id="PR00109">
    <property type="entry name" value="TYRKINASE"/>
</dbReference>
<protein>
    <submittedName>
        <fullName evidence="9">Oidioi.mRNA.OKI2018_I69.PAR.g10417.t1.cds</fullName>
    </submittedName>
</protein>
<dbReference type="SUPFAM" id="SSF52058">
    <property type="entry name" value="L domain-like"/>
    <property type="match status" value="1"/>
</dbReference>
<dbReference type="InterPro" id="IPR020635">
    <property type="entry name" value="Tyr_kinase_cat_dom"/>
</dbReference>
<evidence type="ECO:0000313" key="10">
    <source>
        <dbReference type="Proteomes" id="UP001158576"/>
    </source>
</evidence>
<dbReference type="PROSITE" id="PS50011">
    <property type="entry name" value="PROTEIN_KINASE_DOM"/>
    <property type="match status" value="1"/>
</dbReference>
<dbReference type="InterPro" id="IPR008266">
    <property type="entry name" value="Tyr_kinase_AS"/>
</dbReference>
<proteinExistence type="predicted"/>
<evidence type="ECO:0000256" key="1">
    <source>
        <dbReference type="ARBA" id="ARBA00004479"/>
    </source>
</evidence>
<dbReference type="InterPro" id="IPR000719">
    <property type="entry name" value="Prot_kinase_dom"/>
</dbReference>
<feature type="compositionally biased region" description="Basic and acidic residues" evidence="6">
    <location>
        <begin position="1294"/>
        <end position="1312"/>
    </location>
</feature>
<name>A0ABN7RQG5_OIKDI</name>
<dbReference type="PANTHER" id="PTHR24416">
    <property type="entry name" value="TYROSINE-PROTEIN KINASE RECEPTOR"/>
    <property type="match status" value="1"/>
</dbReference>
<evidence type="ECO:0000256" key="2">
    <source>
        <dbReference type="ARBA" id="ARBA00022840"/>
    </source>
</evidence>
<evidence type="ECO:0000259" key="8">
    <source>
        <dbReference type="PROSITE" id="PS50011"/>
    </source>
</evidence>